<keyword evidence="2" id="KW-1185">Reference proteome</keyword>
<protein>
    <submittedName>
        <fullName evidence="1">LEAF RUST 10 DISEASE-RESISTANCE LOCUS RECEPTOR-LIKE PROTEIN KINASE-like 1.3</fullName>
    </submittedName>
</protein>
<dbReference type="EMBL" id="CM045772">
    <property type="protein sequence ID" value="KAI7984989.1"/>
    <property type="molecule type" value="Genomic_DNA"/>
</dbReference>
<proteinExistence type="predicted"/>
<evidence type="ECO:0000313" key="2">
    <source>
        <dbReference type="Proteomes" id="UP001060215"/>
    </source>
</evidence>
<dbReference type="Proteomes" id="UP001060215">
    <property type="component" value="Chromosome 15"/>
</dbReference>
<organism evidence="1 2">
    <name type="scientific">Camellia lanceoleosa</name>
    <dbReference type="NCBI Taxonomy" id="1840588"/>
    <lineage>
        <taxon>Eukaryota</taxon>
        <taxon>Viridiplantae</taxon>
        <taxon>Streptophyta</taxon>
        <taxon>Embryophyta</taxon>
        <taxon>Tracheophyta</taxon>
        <taxon>Spermatophyta</taxon>
        <taxon>Magnoliopsida</taxon>
        <taxon>eudicotyledons</taxon>
        <taxon>Gunneridae</taxon>
        <taxon>Pentapetalae</taxon>
        <taxon>asterids</taxon>
        <taxon>Ericales</taxon>
        <taxon>Theaceae</taxon>
        <taxon>Camellia</taxon>
    </lineage>
</organism>
<evidence type="ECO:0000313" key="1">
    <source>
        <dbReference type="EMBL" id="KAI7984989.1"/>
    </source>
</evidence>
<name>A0ACC0F935_9ERIC</name>
<gene>
    <name evidence="1" type="ORF">LOK49_LG14G00150</name>
</gene>
<reference evidence="1 2" key="1">
    <citation type="journal article" date="2022" name="Plant J.">
        <title>Chromosome-level genome of Camellia lanceoleosa provides a valuable resource for understanding genome evolution and self-incompatibility.</title>
        <authorList>
            <person name="Gong W."/>
            <person name="Xiao S."/>
            <person name="Wang L."/>
            <person name="Liao Z."/>
            <person name="Chang Y."/>
            <person name="Mo W."/>
            <person name="Hu G."/>
            <person name="Li W."/>
            <person name="Zhao G."/>
            <person name="Zhu H."/>
            <person name="Hu X."/>
            <person name="Ji K."/>
            <person name="Xiang X."/>
            <person name="Song Q."/>
            <person name="Yuan D."/>
            <person name="Jin S."/>
            <person name="Zhang L."/>
        </authorList>
    </citation>
    <scope>NUCLEOTIDE SEQUENCE [LARGE SCALE GENOMIC DNA]</scope>
    <source>
        <strain evidence="1">SQ_2022a</strain>
    </source>
</reference>
<accession>A0ACC0F935</accession>
<comment type="caution">
    <text evidence="1">The sequence shown here is derived from an EMBL/GenBank/DDBJ whole genome shotgun (WGS) entry which is preliminary data.</text>
</comment>
<sequence>MDIIRHHHEINFSNMAINKIQNHELVDPCLGFESNYKVREMITVVFELTFRCLQNESDMRPSMKEVLEVLKETSSVGYDRKVAEEVDIPADHVVLLKSDPSTLSPNSLRENWVSKGSTTSNASNS</sequence>